<dbReference type="Proteomes" id="UP000005239">
    <property type="component" value="Unassembled WGS sequence"/>
</dbReference>
<evidence type="ECO:0000313" key="1">
    <source>
        <dbReference type="EnsemblMetazoa" id="PPA40550.1"/>
    </source>
</evidence>
<dbReference type="AlphaFoldDB" id="A0A2A6C2V1"/>
<sequence length="112" mass="12544">MNHRLVLLCLAMLILKKVRDHLSAGLVVFNYFNDNFPSNPLCNPSRFKGDLWKPLVGYTCPAGYLSYLACIIASNIYWSVSNSNWVVNYTTANYAFEASAARNITCSPAMEP</sequence>
<reference evidence="1" key="2">
    <citation type="submission" date="2022-06" db="UniProtKB">
        <authorList>
            <consortium name="EnsemblMetazoa"/>
        </authorList>
    </citation>
    <scope>IDENTIFICATION</scope>
    <source>
        <strain evidence="1">PS312</strain>
    </source>
</reference>
<organism evidence="1 2">
    <name type="scientific">Pristionchus pacificus</name>
    <name type="common">Parasitic nematode worm</name>
    <dbReference type="NCBI Taxonomy" id="54126"/>
    <lineage>
        <taxon>Eukaryota</taxon>
        <taxon>Metazoa</taxon>
        <taxon>Ecdysozoa</taxon>
        <taxon>Nematoda</taxon>
        <taxon>Chromadorea</taxon>
        <taxon>Rhabditida</taxon>
        <taxon>Rhabditina</taxon>
        <taxon>Diplogasteromorpha</taxon>
        <taxon>Diplogasteroidea</taxon>
        <taxon>Neodiplogasteridae</taxon>
        <taxon>Pristionchus</taxon>
    </lineage>
</organism>
<name>A0A2A6C2V1_PRIPA</name>
<accession>A0A2A6C2V1</accession>
<keyword evidence="2" id="KW-1185">Reference proteome</keyword>
<proteinExistence type="predicted"/>
<protein>
    <submittedName>
        <fullName evidence="1">Uncharacterized protein</fullName>
    </submittedName>
</protein>
<gene>
    <name evidence="1" type="primary">WBGene00278919</name>
</gene>
<accession>A0A8R1UXF3</accession>
<reference evidence="2" key="1">
    <citation type="journal article" date="2008" name="Nat. Genet.">
        <title>The Pristionchus pacificus genome provides a unique perspective on nematode lifestyle and parasitism.</title>
        <authorList>
            <person name="Dieterich C."/>
            <person name="Clifton S.W."/>
            <person name="Schuster L.N."/>
            <person name="Chinwalla A."/>
            <person name="Delehaunty K."/>
            <person name="Dinkelacker I."/>
            <person name="Fulton L."/>
            <person name="Fulton R."/>
            <person name="Godfrey J."/>
            <person name="Minx P."/>
            <person name="Mitreva M."/>
            <person name="Roeseler W."/>
            <person name="Tian H."/>
            <person name="Witte H."/>
            <person name="Yang S.P."/>
            <person name="Wilson R.K."/>
            <person name="Sommer R.J."/>
        </authorList>
    </citation>
    <scope>NUCLEOTIDE SEQUENCE [LARGE SCALE GENOMIC DNA]</scope>
    <source>
        <strain evidence="2">PS312</strain>
    </source>
</reference>
<dbReference type="EnsemblMetazoa" id="PPA40550.1">
    <property type="protein sequence ID" value="PPA40550.1"/>
    <property type="gene ID" value="WBGene00278919"/>
</dbReference>
<evidence type="ECO:0000313" key="2">
    <source>
        <dbReference type="Proteomes" id="UP000005239"/>
    </source>
</evidence>